<organism evidence="3">
    <name type="scientific">Perkinsus marinus (strain ATCC 50983 / TXsc)</name>
    <dbReference type="NCBI Taxonomy" id="423536"/>
    <lineage>
        <taxon>Eukaryota</taxon>
        <taxon>Sar</taxon>
        <taxon>Alveolata</taxon>
        <taxon>Perkinsozoa</taxon>
        <taxon>Perkinsea</taxon>
        <taxon>Perkinsida</taxon>
        <taxon>Perkinsidae</taxon>
        <taxon>Perkinsus</taxon>
    </lineage>
</organism>
<proteinExistence type="predicted"/>
<dbReference type="Proteomes" id="UP000007800">
    <property type="component" value="Unassembled WGS sequence"/>
</dbReference>
<feature type="region of interest" description="Disordered" evidence="1">
    <location>
        <begin position="1"/>
        <end position="50"/>
    </location>
</feature>
<gene>
    <name evidence="2" type="ORF">Pmar_PMAR006844</name>
</gene>
<dbReference type="EMBL" id="GG670888">
    <property type="protein sequence ID" value="EER19948.1"/>
    <property type="molecule type" value="Genomic_DNA"/>
</dbReference>
<accession>C5K6M8</accession>
<evidence type="ECO:0000313" key="2">
    <source>
        <dbReference type="EMBL" id="EER19948.1"/>
    </source>
</evidence>
<evidence type="ECO:0000313" key="3">
    <source>
        <dbReference type="Proteomes" id="UP000007800"/>
    </source>
</evidence>
<protein>
    <submittedName>
        <fullName evidence="2">Uncharacterized protein</fullName>
    </submittedName>
</protein>
<sequence>MTCNEVPYDTIPHRTKASLAPARPSEPAASKNRLRHRGSTEESQRRAVDK</sequence>
<dbReference type="RefSeq" id="XP_002788152.1">
    <property type="nucleotide sequence ID" value="XM_002788106.1"/>
</dbReference>
<dbReference type="InParanoid" id="C5K6M8"/>
<keyword evidence="3" id="KW-1185">Reference proteome</keyword>
<reference evidence="2 3" key="1">
    <citation type="submission" date="2008-07" db="EMBL/GenBank/DDBJ databases">
        <authorList>
            <person name="El-Sayed N."/>
            <person name="Caler E."/>
            <person name="Inman J."/>
            <person name="Amedeo P."/>
            <person name="Hass B."/>
            <person name="Wortman J."/>
        </authorList>
    </citation>
    <scope>NUCLEOTIDE SEQUENCE [LARGE SCALE GENOMIC DNA]</scope>
    <source>
        <strain evidence="3">ATCC 50983 / TXsc</strain>
    </source>
</reference>
<dbReference type="AlphaFoldDB" id="C5K6M8"/>
<dbReference type="GeneID" id="9058612"/>
<feature type="non-terminal residue" evidence="2">
    <location>
        <position position="50"/>
    </location>
</feature>
<evidence type="ECO:0000256" key="1">
    <source>
        <dbReference type="SAM" id="MobiDB-lite"/>
    </source>
</evidence>
<name>C5K6M8_PERM5</name>
<feature type="compositionally biased region" description="Basic and acidic residues" evidence="1">
    <location>
        <begin position="38"/>
        <end position="50"/>
    </location>
</feature>